<evidence type="ECO:0000256" key="2">
    <source>
        <dbReference type="SAM" id="Phobius"/>
    </source>
</evidence>
<feature type="transmembrane region" description="Helical" evidence="2">
    <location>
        <begin position="43"/>
        <end position="64"/>
    </location>
</feature>
<protein>
    <submittedName>
        <fullName evidence="3">Uncharacterized protein</fullName>
    </submittedName>
</protein>
<feature type="compositionally biased region" description="Pro residues" evidence="1">
    <location>
        <begin position="80"/>
        <end position="90"/>
    </location>
</feature>
<dbReference type="AlphaFoldDB" id="A0AAJ6L6F7"/>
<keyword evidence="2" id="KW-0812">Transmembrane</keyword>
<gene>
    <name evidence="3" type="ORF">Q3V37_10130</name>
</gene>
<accession>A0AAJ6L6F7</accession>
<keyword evidence="2" id="KW-1133">Transmembrane helix</keyword>
<keyword evidence="4" id="KW-1185">Reference proteome</keyword>
<proteinExistence type="predicted"/>
<dbReference type="RefSeq" id="WP_306273396.1">
    <property type="nucleotide sequence ID" value="NZ_CP130472.1"/>
</dbReference>
<dbReference type="KEGG" id="mprn:Q3V37_10130"/>
<reference evidence="3 4" key="1">
    <citation type="submission" date="2023-07" db="EMBL/GenBank/DDBJ databases">
        <title>Micromonospora profundi TRM 95458 converts glycerol to a new osmotic compound.</title>
        <authorList>
            <person name="Lu D."/>
        </authorList>
    </citation>
    <scope>NUCLEOTIDE SEQUENCE [LARGE SCALE GENOMIC DNA]</scope>
    <source>
        <strain evidence="3 4">TRM95458</strain>
    </source>
</reference>
<feature type="compositionally biased region" description="Low complexity" evidence="1">
    <location>
        <begin position="91"/>
        <end position="108"/>
    </location>
</feature>
<organism evidence="3 4">
    <name type="scientific">Micromonospora profundi</name>
    <dbReference type="NCBI Taxonomy" id="1420889"/>
    <lineage>
        <taxon>Bacteria</taxon>
        <taxon>Bacillati</taxon>
        <taxon>Actinomycetota</taxon>
        <taxon>Actinomycetes</taxon>
        <taxon>Micromonosporales</taxon>
        <taxon>Micromonosporaceae</taxon>
        <taxon>Micromonospora</taxon>
    </lineage>
</organism>
<sequence>MSDLEPRLRERFTAYRVDVTTQVAGPGPDQARRTLRRRRQTRAVAVAAAAVVLVLAPVVANAALNSERRTPAPAETVSPTNPPTTGPLPTPSITGTPSATPSTAPSAPDGRISRAQLLAARVDLPKWPSETPERCTTSDVRLRGDAKPTDVPWLSGVAIKHGDLDGDGADETVALIGCRGYGETWAKQVVAFDRDRDGRIVTMGRVVRTGDGFDDILGTEIASGAVQVRVGDIQPCCSTPKHLVREQVRTYRWTGEEFRQTDGPTKFGKDPRLTDLRLTMTHEFVDAPGGRKLTTVLTVTNAGPVDAPKIQFNGLDVGEPAGGDWSRCDRDAAAADDNLSCRLPGVPAGESRRYTFVYLVPDRSGADARARSFFVFHYDDQGREWPDLKRDDNSAKLPGLL</sequence>
<evidence type="ECO:0000256" key="1">
    <source>
        <dbReference type="SAM" id="MobiDB-lite"/>
    </source>
</evidence>
<feature type="region of interest" description="Disordered" evidence="1">
    <location>
        <begin position="67"/>
        <end position="109"/>
    </location>
</feature>
<evidence type="ECO:0000313" key="4">
    <source>
        <dbReference type="Proteomes" id="UP001235874"/>
    </source>
</evidence>
<evidence type="ECO:0000313" key="3">
    <source>
        <dbReference type="EMBL" id="WLS47548.1"/>
    </source>
</evidence>
<name>A0AAJ6L6F7_9ACTN</name>
<keyword evidence="2" id="KW-0472">Membrane</keyword>
<dbReference type="EMBL" id="CP130472">
    <property type="protein sequence ID" value="WLS47548.1"/>
    <property type="molecule type" value="Genomic_DNA"/>
</dbReference>
<dbReference type="Proteomes" id="UP001235874">
    <property type="component" value="Chromosome"/>
</dbReference>